<dbReference type="PANTHER" id="PTHR43630:SF1">
    <property type="entry name" value="POLY-BETA-1,6-N-ACETYL-D-GLUCOSAMINE SYNTHASE"/>
    <property type="match status" value="1"/>
</dbReference>
<sequence>MIGNKPIKKHYISINKKFILSITFAFIWLIISIYFSLPWVHDLGVITTPFIAVVIIAGIGYVPGLINSFIIMSLLLDRQPKFKTIDPEVPITIIIACYNEEETIANTLSYIKNQIYDGEIKVIVVDNASTDQTDQRSIEAGEELELNLQVIYAKEPGKFNALNEALKVVETDYVITLDADTLLHKLAVKHVVSRILTAPAYTCAVAGSVLVRNSRQNLLARLQEWEYFLGTASIKRMQGMYQGTLVAQGAFSLYTTDILKQVGGWPDAIGEDIVLTWKMLRENKRVYFEPMAVAFTEVPSKFIHFYRQKSRWARGMIEGLKAVKPWEQPIKYIRILTGINLLMPYLDIVYTFAWIPGLVLAFFGFFWIIGPMTLLVLPLALLQNYILYVYQKKVFKELNLSIRKNRFGFIIFVLCYQLIMSPISIMGYSHEIFAKKRVWK</sequence>
<dbReference type="EMBL" id="FOSJ01000033">
    <property type="protein sequence ID" value="SFK42927.1"/>
    <property type="molecule type" value="Genomic_DNA"/>
</dbReference>
<evidence type="ECO:0000313" key="5">
    <source>
        <dbReference type="EMBL" id="SFK42927.1"/>
    </source>
</evidence>
<keyword evidence="3 5" id="KW-0808">Transferase</keyword>
<accession>A0A1I3ZFU7</accession>
<dbReference type="Proteomes" id="UP000199589">
    <property type="component" value="Unassembled WGS sequence"/>
</dbReference>
<feature type="transmembrane region" description="Helical" evidence="4">
    <location>
        <begin position="49"/>
        <end position="76"/>
    </location>
</feature>
<keyword evidence="4" id="KW-1133">Transmembrane helix</keyword>
<protein>
    <submittedName>
        <fullName evidence="5">Biofilm PGA synthesis N-glycosyltransferase PgaC</fullName>
    </submittedName>
</protein>
<dbReference type="AlphaFoldDB" id="A0A1I3ZFU7"/>
<feature type="transmembrane region" description="Helical" evidence="4">
    <location>
        <begin position="18"/>
        <end position="37"/>
    </location>
</feature>
<dbReference type="PANTHER" id="PTHR43630">
    <property type="entry name" value="POLY-BETA-1,6-N-ACETYL-D-GLUCOSAMINE SYNTHASE"/>
    <property type="match status" value="1"/>
</dbReference>
<evidence type="ECO:0000256" key="4">
    <source>
        <dbReference type="SAM" id="Phobius"/>
    </source>
</evidence>
<dbReference type="CDD" id="cd06423">
    <property type="entry name" value="CESA_like"/>
    <property type="match status" value="1"/>
</dbReference>
<dbReference type="GO" id="GO:0016757">
    <property type="term" value="F:glycosyltransferase activity"/>
    <property type="evidence" value="ECO:0007669"/>
    <property type="project" value="UniProtKB-KW"/>
</dbReference>
<keyword evidence="4" id="KW-0472">Membrane</keyword>
<organism evidence="5 6">
    <name type="scientific">Marinilactibacillus piezotolerans</name>
    <dbReference type="NCBI Taxonomy" id="258723"/>
    <lineage>
        <taxon>Bacteria</taxon>
        <taxon>Bacillati</taxon>
        <taxon>Bacillota</taxon>
        <taxon>Bacilli</taxon>
        <taxon>Lactobacillales</taxon>
        <taxon>Carnobacteriaceae</taxon>
        <taxon>Marinilactibacillus</taxon>
    </lineage>
</organism>
<dbReference type="RefSeq" id="WP_091898059.1">
    <property type="nucleotide sequence ID" value="NZ_FOSJ01000033.1"/>
</dbReference>
<dbReference type="Pfam" id="PF13641">
    <property type="entry name" value="Glyco_tranf_2_3"/>
    <property type="match status" value="1"/>
</dbReference>
<evidence type="ECO:0000256" key="2">
    <source>
        <dbReference type="ARBA" id="ARBA00022676"/>
    </source>
</evidence>
<proteinExistence type="inferred from homology"/>
<dbReference type="SUPFAM" id="SSF53448">
    <property type="entry name" value="Nucleotide-diphospho-sugar transferases"/>
    <property type="match status" value="1"/>
</dbReference>
<dbReference type="OrthoDB" id="9766299at2"/>
<evidence type="ECO:0000256" key="3">
    <source>
        <dbReference type="ARBA" id="ARBA00022679"/>
    </source>
</evidence>
<comment type="similarity">
    <text evidence="1">Belongs to the glycosyltransferase 2 family.</text>
</comment>
<name>A0A1I3ZFU7_9LACT</name>
<dbReference type="InterPro" id="IPR029044">
    <property type="entry name" value="Nucleotide-diphossugar_trans"/>
</dbReference>
<gene>
    <name evidence="5" type="ORF">SAMN04488569_103317</name>
</gene>
<keyword evidence="6" id="KW-1185">Reference proteome</keyword>
<feature type="transmembrane region" description="Helical" evidence="4">
    <location>
        <begin position="332"/>
        <end position="355"/>
    </location>
</feature>
<dbReference type="Gene3D" id="3.90.550.10">
    <property type="entry name" value="Spore Coat Polysaccharide Biosynthesis Protein SpsA, Chain A"/>
    <property type="match status" value="1"/>
</dbReference>
<reference evidence="6" key="1">
    <citation type="submission" date="2016-10" db="EMBL/GenBank/DDBJ databases">
        <authorList>
            <person name="Varghese N."/>
            <person name="Submissions S."/>
        </authorList>
    </citation>
    <scope>NUCLEOTIDE SEQUENCE [LARGE SCALE GENOMIC DNA]</scope>
    <source>
        <strain evidence="6">DSM 16108</strain>
    </source>
</reference>
<feature type="transmembrane region" description="Helical" evidence="4">
    <location>
        <begin position="407"/>
        <end position="428"/>
    </location>
</feature>
<feature type="transmembrane region" description="Helical" evidence="4">
    <location>
        <begin position="361"/>
        <end position="386"/>
    </location>
</feature>
<keyword evidence="4" id="KW-0812">Transmembrane</keyword>
<evidence type="ECO:0000256" key="1">
    <source>
        <dbReference type="ARBA" id="ARBA00006739"/>
    </source>
</evidence>
<evidence type="ECO:0000313" key="6">
    <source>
        <dbReference type="Proteomes" id="UP000199589"/>
    </source>
</evidence>
<keyword evidence="2" id="KW-0328">Glycosyltransferase</keyword>